<keyword evidence="6" id="KW-1185">Reference proteome</keyword>
<comment type="similarity">
    <text evidence="1 2">Belongs to the outer membrane factor (OMF) (TC 1.B.17) family.</text>
</comment>
<keyword evidence="2" id="KW-0449">Lipoprotein</keyword>
<dbReference type="EMBL" id="UFQC01000006">
    <property type="protein sequence ID" value="SSW65211.1"/>
    <property type="molecule type" value="Genomic_DNA"/>
</dbReference>
<dbReference type="Gene3D" id="1.20.1600.10">
    <property type="entry name" value="Outer membrane efflux proteins (OEP)"/>
    <property type="match status" value="1"/>
</dbReference>
<dbReference type="GO" id="GO:0005886">
    <property type="term" value="C:plasma membrane"/>
    <property type="evidence" value="ECO:0007669"/>
    <property type="project" value="UniProtKB-SubCell"/>
</dbReference>
<dbReference type="NCBIfam" id="TIGR01845">
    <property type="entry name" value="outer_NodT"/>
    <property type="match status" value="1"/>
</dbReference>
<dbReference type="RefSeq" id="WP_129240036.1">
    <property type="nucleotide sequence ID" value="NZ_CP148753.1"/>
</dbReference>
<evidence type="ECO:0000313" key="4">
    <source>
        <dbReference type="EMBL" id="WXR73934.1"/>
    </source>
</evidence>
<dbReference type="InterPro" id="IPR003423">
    <property type="entry name" value="OMP_efflux"/>
</dbReference>
<dbReference type="Gene3D" id="2.20.200.10">
    <property type="entry name" value="Outer membrane efflux proteins (OEP)"/>
    <property type="match status" value="1"/>
</dbReference>
<dbReference type="Proteomes" id="UP000289465">
    <property type="component" value="Unassembled WGS sequence"/>
</dbReference>
<name>A0A446CBJ8_9BURK</name>
<keyword evidence="2" id="KW-0812">Transmembrane</keyword>
<evidence type="ECO:0000256" key="1">
    <source>
        <dbReference type="ARBA" id="ARBA00007613"/>
    </source>
</evidence>
<reference evidence="3 5" key="1">
    <citation type="submission" date="2018-07" db="EMBL/GenBank/DDBJ databases">
        <authorList>
            <person name="Peeters C."/>
        </authorList>
    </citation>
    <scope>NUCLEOTIDE SEQUENCE [LARGE SCALE GENOMIC DNA]</scope>
    <source>
        <strain evidence="3 5">LMG 30378</strain>
    </source>
</reference>
<dbReference type="SUPFAM" id="SSF56954">
    <property type="entry name" value="Outer membrane efflux proteins (OEP)"/>
    <property type="match status" value="1"/>
</dbReference>
<organism evidence="3 5">
    <name type="scientific">Achromobacter veterisilvae</name>
    <dbReference type="NCBI Taxonomy" id="2069367"/>
    <lineage>
        <taxon>Bacteria</taxon>
        <taxon>Pseudomonadati</taxon>
        <taxon>Pseudomonadota</taxon>
        <taxon>Betaproteobacteria</taxon>
        <taxon>Burkholderiales</taxon>
        <taxon>Alcaligenaceae</taxon>
        <taxon>Achromobacter</taxon>
    </lineage>
</organism>
<dbReference type="Proteomes" id="UP001456224">
    <property type="component" value="Chromosome"/>
</dbReference>
<dbReference type="PROSITE" id="PS51257">
    <property type="entry name" value="PROKAR_LIPOPROTEIN"/>
    <property type="match status" value="1"/>
</dbReference>
<dbReference type="Pfam" id="PF02321">
    <property type="entry name" value="OEP"/>
    <property type="match status" value="2"/>
</dbReference>
<keyword evidence="2" id="KW-0564">Palmitate</keyword>
<reference evidence="4 6" key="2">
    <citation type="submission" date="2024-03" db="EMBL/GenBank/DDBJ databases">
        <title>Reference genomes for the five species model microbial community.</title>
        <authorList>
            <person name="Padfield D."/>
        </authorList>
    </citation>
    <scope>NUCLEOTIDE SEQUENCE [LARGE SCALE GENOMIC DNA]</scope>
    <source>
        <strain evidence="4 6">AB1</strain>
    </source>
</reference>
<dbReference type="EMBL" id="CP148753">
    <property type="protein sequence ID" value="WXR73934.1"/>
    <property type="molecule type" value="Genomic_DNA"/>
</dbReference>
<evidence type="ECO:0000313" key="6">
    <source>
        <dbReference type="Proteomes" id="UP001456224"/>
    </source>
</evidence>
<evidence type="ECO:0000256" key="2">
    <source>
        <dbReference type="RuleBase" id="RU362097"/>
    </source>
</evidence>
<comment type="subcellular location">
    <subcellularLocation>
        <location evidence="2">Cell membrane</location>
        <topology evidence="2">Lipid-anchor</topology>
    </subcellularLocation>
</comment>
<dbReference type="OrthoDB" id="9770517at2"/>
<dbReference type="GO" id="GO:0015562">
    <property type="term" value="F:efflux transmembrane transporter activity"/>
    <property type="evidence" value="ECO:0007669"/>
    <property type="project" value="InterPro"/>
</dbReference>
<evidence type="ECO:0000313" key="5">
    <source>
        <dbReference type="Proteomes" id="UP000289465"/>
    </source>
</evidence>
<dbReference type="AlphaFoldDB" id="A0A446CBJ8"/>
<gene>
    <name evidence="3" type="primary">oprM_2</name>
    <name evidence="3" type="ORF">AVE30378_01371</name>
    <name evidence="4" type="ORF">WHX56_00190</name>
</gene>
<evidence type="ECO:0000313" key="3">
    <source>
        <dbReference type="EMBL" id="SSW65211.1"/>
    </source>
</evidence>
<keyword evidence="2" id="KW-1134">Transmembrane beta strand</keyword>
<protein>
    <submittedName>
        <fullName evidence="4">Efflux transporter outer membrane subunit</fullName>
    </submittedName>
    <submittedName>
        <fullName evidence="3">Outer membrane protein OprM</fullName>
    </submittedName>
</protein>
<proteinExistence type="inferred from homology"/>
<keyword evidence="2" id="KW-0472">Membrane</keyword>
<dbReference type="PANTHER" id="PTHR30203:SF33">
    <property type="entry name" value="BLR4455 PROTEIN"/>
    <property type="match status" value="1"/>
</dbReference>
<accession>A0A446CBJ8</accession>
<dbReference type="InterPro" id="IPR010131">
    <property type="entry name" value="MdtP/NodT-like"/>
</dbReference>
<sequence>MTRRPFPASIAARLAPAALLVLLAGGCVSLAPDYHRPALPVPATYAAGDSGAAAATAAADIGWQTYFPDPVLQGLIATALDNNRDLRNALLRVEEARALYGIQRADQFPTIGAQADGSRSRVPGDLNLTGQPQVTSQYQVGLGMASWELDFWGRVRNLKDAALQNYLASDAAARAATLSLVAEVADSYLSLRELDERLALTRETIASREESLRIFRRRYEVGAISKLDLTQVETLWQQAKALGADLEQARAEQAHALELLLGAPLDLPGMPPRLDDGTVMLDLPPGLPSELLVNRPDIVAAEHRLRASNANIGAARAAFLPSITLTGAFGTASAELDGLFAGGSRAWNFAPSISLPLFDAGRRSATVDLAEARRDQAVASYEQTIQTAFKDVSDALSARRWLAEQVDVLRATVAAQSERARLAQLRYDHGASPYLEVLDAQRDLLAAQQKLAQTRRALLSSRVRLYAALGGGTQAPAPAQAAAVPQDASPR</sequence>
<dbReference type="PANTHER" id="PTHR30203">
    <property type="entry name" value="OUTER MEMBRANE CATION EFFLUX PROTEIN"/>
    <property type="match status" value="1"/>
</dbReference>